<reference evidence="1" key="1">
    <citation type="submission" date="2022-08" db="EMBL/GenBank/DDBJ databases">
        <title>Genome Sequence of Fusarium decemcellulare.</title>
        <authorList>
            <person name="Buettner E."/>
        </authorList>
    </citation>
    <scope>NUCLEOTIDE SEQUENCE</scope>
    <source>
        <strain evidence="1">Babe19</strain>
    </source>
</reference>
<accession>A0ACC1SU22</accession>
<dbReference type="EMBL" id="JANRMS010000111">
    <property type="protein sequence ID" value="KAJ3546500.1"/>
    <property type="molecule type" value="Genomic_DNA"/>
</dbReference>
<organism evidence="1 2">
    <name type="scientific">Fusarium decemcellulare</name>
    <dbReference type="NCBI Taxonomy" id="57161"/>
    <lineage>
        <taxon>Eukaryota</taxon>
        <taxon>Fungi</taxon>
        <taxon>Dikarya</taxon>
        <taxon>Ascomycota</taxon>
        <taxon>Pezizomycotina</taxon>
        <taxon>Sordariomycetes</taxon>
        <taxon>Hypocreomycetidae</taxon>
        <taxon>Hypocreales</taxon>
        <taxon>Nectriaceae</taxon>
        <taxon>Fusarium</taxon>
        <taxon>Fusarium decemcellulare species complex</taxon>
    </lineage>
</organism>
<gene>
    <name evidence="1" type="ORF">NM208_g1975</name>
</gene>
<name>A0ACC1SU22_9HYPO</name>
<comment type="caution">
    <text evidence="1">The sequence shown here is derived from an EMBL/GenBank/DDBJ whole genome shotgun (WGS) entry which is preliminary data.</text>
</comment>
<protein>
    <submittedName>
        <fullName evidence="1">Uncharacterized protein</fullName>
    </submittedName>
</protein>
<sequence>MSSSLRFDGRVAIVTGSGRGLGREYALELARLGASVVVNSTTAETAQSTIKDIIKAGGKAIAHVGSVAEESVANAIVQAAVEAFGRVDILVNNAGYAIASEFESTPTSRLWELFGVHVGGSWNMTQAAWPHMKKQKYGRVIMITSGTMVGTALQSVYGSAKLALFGLTKTLAIEGKDHNILVNSIAPSAATPGSYKAIEDKQILDLMDRYMPTKEQPPALLWLVHQDNKVTGEGFATAGRLLTRLFLAETKGYLSPAEQEWNAETVREHWDEVVDEKGYIVYTNATELGPRLFQRLSAGRSGLSESMGQIFRQH</sequence>
<proteinExistence type="predicted"/>
<evidence type="ECO:0000313" key="1">
    <source>
        <dbReference type="EMBL" id="KAJ3546500.1"/>
    </source>
</evidence>
<evidence type="ECO:0000313" key="2">
    <source>
        <dbReference type="Proteomes" id="UP001148629"/>
    </source>
</evidence>
<keyword evidence="2" id="KW-1185">Reference proteome</keyword>
<dbReference type="Proteomes" id="UP001148629">
    <property type="component" value="Unassembled WGS sequence"/>
</dbReference>